<proteinExistence type="predicted"/>
<protein>
    <recommendedName>
        <fullName evidence="3">DUF1150 domain-containing protein</fullName>
    </recommendedName>
</protein>
<dbReference type="EMBL" id="JHEH01000002">
    <property type="protein sequence ID" value="KEP71231.1"/>
    <property type="molecule type" value="Genomic_DNA"/>
</dbReference>
<name>A0A074THT3_9RHOB</name>
<organism evidence="1 2">
    <name type="scientific">Thioclava dalianensis</name>
    <dbReference type="NCBI Taxonomy" id="1185766"/>
    <lineage>
        <taxon>Bacteria</taxon>
        <taxon>Pseudomonadati</taxon>
        <taxon>Pseudomonadota</taxon>
        <taxon>Alphaproteobacteria</taxon>
        <taxon>Rhodobacterales</taxon>
        <taxon>Paracoccaceae</taxon>
        <taxon>Thioclava</taxon>
    </lineage>
</organism>
<evidence type="ECO:0008006" key="3">
    <source>
        <dbReference type="Google" id="ProtNLM"/>
    </source>
</evidence>
<evidence type="ECO:0000313" key="1">
    <source>
        <dbReference type="EMBL" id="KEP71231.1"/>
    </source>
</evidence>
<comment type="caution">
    <text evidence="1">The sequence shown here is derived from an EMBL/GenBank/DDBJ whole genome shotgun (WGS) entry which is preliminary data.</text>
</comment>
<reference evidence="1 2" key="1">
    <citation type="submission" date="2014-03" db="EMBL/GenBank/DDBJ databases">
        <title>The draft genome sequence of Thioclava dalianensis DLFJ1-1.</title>
        <authorList>
            <person name="Lai Q."/>
            <person name="Shao Z."/>
        </authorList>
    </citation>
    <scope>NUCLEOTIDE SEQUENCE [LARGE SCALE GENOMIC DNA]</scope>
    <source>
        <strain evidence="1 2">DLFJ1-1</strain>
    </source>
</reference>
<dbReference type="Pfam" id="PF06620">
    <property type="entry name" value="DUF1150"/>
    <property type="match status" value="1"/>
</dbReference>
<accession>A0A074THT3</accession>
<dbReference type="STRING" id="1185766.SAMN05216224_101131"/>
<dbReference type="RefSeq" id="WP_038061647.1">
    <property type="nucleotide sequence ID" value="NZ_FOVB01000001.1"/>
</dbReference>
<dbReference type="OrthoDB" id="7205167at2"/>
<gene>
    <name evidence="1" type="ORF">DL1_06425</name>
</gene>
<dbReference type="Proteomes" id="UP000027725">
    <property type="component" value="Unassembled WGS sequence"/>
</dbReference>
<evidence type="ECO:0000313" key="2">
    <source>
        <dbReference type="Proteomes" id="UP000027725"/>
    </source>
</evidence>
<dbReference type="AlphaFoldDB" id="A0A074THT3"/>
<keyword evidence="2" id="KW-1185">Reference proteome</keyword>
<sequence>MDTKFDFDGETEDRIVYIREVSVADLPQEVQDELGEVDHLYAAHDMNGERLALFKDRKLAFSVAREYDYAPVSVH</sequence>
<dbReference type="eggNOG" id="COG5568">
    <property type="taxonomic scope" value="Bacteria"/>
</dbReference>
<dbReference type="InterPro" id="IPR009531">
    <property type="entry name" value="DUF1150"/>
</dbReference>